<dbReference type="GO" id="GO:0008017">
    <property type="term" value="F:microtubule binding"/>
    <property type="evidence" value="ECO:0007669"/>
    <property type="project" value="InterPro"/>
</dbReference>
<comment type="subcellular location">
    <subcellularLocation>
        <location evidence="1 6">Cytoplasm</location>
        <location evidence="1 6">Cytoskeleton</location>
    </subcellularLocation>
</comment>
<dbReference type="Pfam" id="PF00418">
    <property type="entry name" value="Tubulin-binding"/>
    <property type="match status" value="3"/>
</dbReference>
<dbReference type="EMBL" id="UYYA01005070">
    <property type="protein sequence ID" value="VDM64094.1"/>
    <property type="molecule type" value="Genomic_DNA"/>
</dbReference>
<evidence type="ECO:0000256" key="7">
    <source>
        <dbReference type="SAM" id="MobiDB-lite"/>
    </source>
</evidence>
<dbReference type="STRING" id="334426.A0A0R3Q0P3"/>
<organism evidence="10">
    <name type="scientific">Angiostrongylus costaricensis</name>
    <name type="common">Nematode worm</name>
    <dbReference type="NCBI Taxonomy" id="334426"/>
    <lineage>
        <taxon>Eukaryota</taxon>
        <taxon>Metazoa</taxon>
        <taxon>Ecdysozoa</taxon>
        <taxon>Nematoda</taxon>
        <taxon>Chromadorea</taxon>
        <taxon>Rhabditida</taxon>
        <taxon>Rhabditina</taxon>
        <taxon>Rhabditomorpha</taxon>
        <taxon>Strongyloidea</taxon>
        <taxon>Metastrongylidae</taxon>
        <taxon>Angiostrongylus</taxon>
    </lineage>
</organism>
<dbReference type="PANTHER" id="PTHR11501">
    <property type="entry name" value="MICROTUBULE-ASSOCIATED PROTEIN"/>
    <property type="match status" value="1"/>
</dbReference>
<dbReference type="PROSITE" id="PS00229">
    <property type="entry name" value="TAU_MAP_1"/>
    <property type="match status" value="3"/>
</dbReference>
<dbReference type="PANTHER" id="PTHR11501:SF18">
    <property type="entry name" value="MICROTUBULE-ASSOCIATED PROTEIN"/>
    <property type="match status" value="1"/>
</dbReference>
<accession>A0A0R3Q0P3</accession>
<dbReference type="InterPro" id="IPR001084">
    <property type="entry name" value="MAP_tubulin-bd_rpt"/>
</dbReference>
<evidence type="ECO:0000256" key="3">
    <source>
        <dbReference type="ARBA" id="ARBA00022553"/>
    </source>
</evidence>
<keyword evidence="4" id="KW-0677">Repeat</keyword>
<protein>
    <recommendedName>
        <fullName evidence="6">Microtubule-associated protein</fullName>
    </recommendedName>
</protein>
<feature type="compositionally biased region" description="Basic and acidic residues" evidence="7">
    <location>
        <begin position="47"/>
        <end position="68"/>
    </location>
</feature>
<evidence type="ECO:0000256" key="5">
    <source>
        <dbReference type="ARBA" id="ARBA00023212"/>
    </source>
</evidence>
<dbReference type="GO" id="GO:0005874">
    <property type="term" value="C:microtubule"/>
    <property type="evidence" value="ECO:0007669"/>
    <property type="project" value="UniProtKB-KW"/>
</dbReference>
<reference evidence="8 9" key="2">
    <citation type="submission" date="2018-11" db="EMBL/GenBank/DDBJ databases">
        <authorList>
            <consortium name="Pathogen Informatics"/>
        </authorList>
    </citation>
    <scope>NUCLEOTIDE SEQUENCE [LARGE SCALE GENOMIC DNA]</scope>
    <source>
        <strain evidence="8 9">Costa Rica</strain>
    </source>
</reference>
<proteinExistence type="predicted"/>
<keyword evidence="9" id="KW-1185">Reference proteome</keyword>
<keyword evidence="3" id="KW-0597">Phosphoprotein</keyword>
<evidence type="ECO:0000313" key="9">
    <source>
        <dbReference type="Proteomes" id="UP000267027"/>
    </source>
</evidence>
<evidence type="ECO:0000256" key="2">
    <source>
        <dbReference type="ARBA" id="ARBA00022490"/>
    </source>
</evidence>
<dbReference type="PROSITE" id="PS51491">
    <property type="entry name" value="TAU_MAP_2"/>
    <property type="match status" value="3"/>
</dbReference>
<dbReference type="InterPro" id="IPR027324">
    <property type="entry name" value="MAP2/MAP4/Tau"/>
</dbReference>
<dbReference type="GO" id="GO:0031175">
    <property type="term" value="P:neuron projection development"/>
    <property type="evidence" value="ECO:0007669"/>
    <property type="project" value="TreeGrafter"/>
</dbReference>
<keyword evidence="5 6" id="KW-0206">Cytoskeleton</keyword>
<name>A0A0R3Q0P3_ANGCS</name>
<reference evidence="10" key="1">
    <citation type="submission" date="2017-02" db="UniProtKB">
        <authorList>
            <consortium name="WormBaseParasite"/>
        </authorList>
    </citation>
    <scope>IDENTIFICATION</scope>
</reference>
<evidence type="ECO:0000313" key="10">
    <source>
        <dbReference type="WBParaSite" id="ACOC_0001250801-mRNA-1"/>
    </source>
</evidence>
<dbReference type="OrthoDB" id="9378527at2759"/>
<feature type="region of interest" description="Disordered" evidence="7">
    <location>
        <begin position="1"/>
        <end position="68"/>
    </location>
</feature>
<sequence>MPKPETPLPGVRTIRPPAPRSFAKAAERELVSKKPTSRTQSQPRPSAESKSDHQSMRTKETKSYWAHDSESIPNKNLTEQLVRIILCNSSKIGSFTSHKPQGGNVQIFSENRTYNVQSKIGSLNNVSHTPGGGNVRIPNMKLDFKEKATPRVDAKSDYVPSIPEKKAISQKLNWAARSKIGSLDNVKHKPAGGNVQYCFVVAVLNSFSAARLQILDQKLQWHATSKVGSRDNIGHKPGGGNVQVICDCD</sequence>
<gene>
    <name evidence="8" type="ORF">ACOC_LOCUS12509</name>
</gene>
<dbReference type="WBParaSite" id="ACOC_0001250801-mRNA-1">
    <property type="protein sequence ID" value="ACOC_0001250801-mRNA-1"/>
    <property type="gene ID" value="ACOC_0001250801"/>
</dbReference>
<dbReference type="GO" id="GO:0043005">
    <property type="term" value="C:neuron projection"/>
    <property type="evidence" value="ECO:0007669"/>
    <property type="project" value="TreeGrafter"/>
</dbReference>
<evidence type="ECO:0000256" key="4">
    <source>
        <dbReference type="ARBA" id="ARBA00022737"/>
    </source>
</evidence>
<dbReference type="AlphaFoldDB" id="A0A0R3Q0P3"/>
<evidence type="ECO:0000256" key="6">
    <source>
        <dbReference type="RuleBase" id="RU000686"/>
    </source>
</evidence>
<keyword evidence="6" id="KW-0493">Microtubule</keyword>
<dbReference type="Proteomes" id="UP000267027">
    <property type="component" value="Unassembled WGS sequence"/>
</dbReference>
<evidence type="ECO:0000313" key="8">
    <source>
        <dbReference type="EMBL" id="VDM64094.1"/>
    </source>
</evidence>
<evidence type="ECO:0000256" key="1">
    <source>
        <dbReference type="ARBA" id="ARBA00004245"/>
    </source>
</evidence>
<keyword evidence="2 6" id="KW-0963">Cytoplasm</keyword>
<dbReference type="GO" id="GO:0000226">
    <property type="term" value="P:microtubule cytoskeleton organization"/>
    <property type="evidence" value="ECO:0007669"/>
    <property type="project" value="TreeGrafter"/>
</dbReference>